<evidence type="ECO:0000313" key="2">
    <source>
        <dbReference type="Proteomes" id="UP000823388"/>
    </source>
</evidence>
<protein>
    <submittedName>
        <fullName evidence="1">Uncharacterized protein</fullName>
    </submittedName>
</protein>
<proteinExistence type="predicted"/>
<evidence type="ECO:0000313" key="1">
    <source>
        <dbReference type="EMBL" id="KAG2646720.1"/>
    </source>
</evidence>
<gene>
    <name evidence="1" type="ORF">PVAP13_2KG531000</name>
</gene>
<dbReference type="Proteomes" id="UP000823388">
    <property type="component" value="Chromosome 2K"/>
</dbReference>
<sequence>MTLLDPCCLACIVPIRVGKDTSARSAQDCMVVFGLRIGEGGGTTHDISHRRSRSCVHGVWSRWNNISASAPAPLRATGVGVGRPVRRSVEVAQCSRDHSESDVNGFIKWMQPLCLAFSYVKCWNIRIFFLSSCDVSEVSFPLISFI</sequence>
<name>A0A8T0WFN2_PANVG</name>
<accession>A0A8T0WFN2</accession>
<dbReference type="EMBL" id="CM029039">
    <property type="protein sequence ID" value="KAG2646720.1"/>
    <property type="molecule type" value="Genomic_DNA"/>
</dbReference>
<reference evidence="1" key="1">
    <citation type="submission" date="2020-05" db="EMBL/GenBank/DDBJ databases">
        <title>WGS assembly of Panicum virgatum.</title>
        <authorList>
            <person name="Lovell J.T."/>
            <person name="Jenkins J."/>
            <person name="Shu S."/>
            <person name="Juenger T.E."/>
            <person name="Schmutz J."/>
        </authorList>
    </citation>
    <scope>NUCLEOTIDE SEQUENCE</scope>
    <source>
        <strain evidence="1">AP13</strain>
    </source>
</reference>
<dbReference type="AlphaFoldDB" id="A0A8T0WFN2"/>
<keyword evidence="2" id="KW-1185">Reference proteome</keyword>
<organism evidence="1 2">
    <name type="scientific">Panicum virgatum</name>
    <name type="common">Blackwell switchgrass</name>
    <dbReference type="NCBI Taxonomy" id="38727"/>
    <lineage>
        <taxon>Eukaryota</taxon>
        <taxon>Viridiplantae</taxon>
        <taxon>Streptophyta</taxon>
        <taxon>Embryophyta</taxon>
        <taxon>Tracheophyta</taxon>
        <taxon>Spermatophyta</taxon>
        <taxon>Magnoliopsida</taxon>
        <taxon>Liliopsida</taxon>
        <taxon>Poales</taxon>
        <taxon>Poaceae</taxon>
        <taxon>PACMAD clade</taxon>
        <taxon>Panicoideae</taxon>
        <taxon>Panicodae</taxon>
        <taxon>Paniceae</taxon>
        <taxon>Panicinae</taxon>
        <taxon>Panicum</taxon>
        <taxon>Panicum sect. Hiantes</taxon>
    </lineage>
</organism>
<comment type="caution">
    <text evidence="1">The sequence shown here is derived from an EMBL/GenBank/DDBJ whole genome shotgun (WGS) entry which is preliminary data.</text>
</comment>